<accession>A0A834VVM6</accession>
<dbReference type="EMBL" id="NQIK02000001">
    <property type="protein sequence ID" value="KAF7576279.1"/>
    <property type="molecule type" value="Genomic_DNA"/>
</dbReference>
<evidence type="ECO:0000313" key="2">
    <source>
        <dbReference type="EMBL" id="KAF7576279.1"/>
    </source>
</evidence>
<sequence>MTADFSVDSPAQTPAIPADWAESLHPIFRLKQRQPVDGPRLRQLHPPGRAFRDTPLDKRRGLVLALTVHSQNGSKAAAVPSPSGRARKASGIRVMLQHQILDAQL</sequence>
<comment type="caution">
    <text evidence="2">The sequence shown here is derived from an EMBL/GenBank/DDBJ whole genome shotgun (WGS) entry which is preliminary data.</text>
</comment>
<dbReference type="Proteomes" id="UP000245464">
    <property type="component" value="Chromosome 1"/>
</dbReference>
<evidence type="ECO:0000256" key="1">
    <source>
        <dbReference type="SAM" id="MobiDB-lite"/>
    </source>
</evidence>
<name>A0A834VVM6_9PLEO</name>
<organism evidence="2 3">
    <name type="scientific">Pyrenophora tritici-repentis</name>
    <dbReference type="NCBI Taxonomy" id="45151"/>
    <lineage>
        <taxon>Eukaryota</taxon>
        <taxon>Fungi</taxon>
        <taxon>Dikarya</taxon>
        <taxon>Ascomycota</taxon>
        <taxon>Pezizomycotina</taxon>
        <taxon>Dothideomycetes</taxon>
        <taxon>Pleosporomycetidae</taxon>
        <taxon>Pleosporales</taxon>
        <taxon>Pleosporineae</taxon>
        <taxon>Pleosporaceae</taxon>
        <taxon>Pyrenophora</taxon>
    </lineage>
</organism>
<gene>
    <name evidence="2" type="ORF">PtrM4_005190</name>
</gene>
<evidence type="ECO:0000313" key="3">
    <source>
        <dbReference type="Proteomes" id="UP000245464"/>
    </source>
</evidence>
<dbReference type="KEGG" id="ptrr:90953884"/>
<protein>
    <submittedName>
        <fullName evidence="2">Uncharacterized protein</fullName>
    </submittedName>
</protein>
<reference evidence="2" key="1">
    <citation type="journal article" date="2018" name="BMC Genomics">
        <title>Comparative genomics of the wheat fungal pathogen Pyrenophora tritici-repentis reveals chromosomal variations and genome plasticity.</title>
        <authorList>
            <person name="Moolhuijzen P."/>
            <person name="See P.T."/>
            <person name="Hane J.K."/>
            <person name="Shi G."/>
            <person name="Liu Z."/>
            <person name="Oliver R.P."/>
            <person name="Moffat C.S."/>
        </authorList>
    </citation>
    <scope>NUCLEOTIDE SEQUENCE [LARGE SCALE GENOMIC DNA]</scope>
    <source>
        <strain evidence="2">M4</strain>
    </source>
</reference>
<proteinExistence type="predicted"/>
<dbReference type="RefSeq" id="XP_065964958.1">
    <property type="nucleotide sequence ID" value="XM_066102756.1"/>
</dbReference>
<dbReference type="GeneID" id="90953884"/>
<dbReference type="AlphaFoldDB" id="A0A834VVM6"/>
<feature type="region of interest" description="Disordered" evidence="1">
    <location>
        <begin position="32"/>
        <end position="56"/>
    </location>
</feature>